<gene>
    <name evidence="2" type="ORF">GCM10023203_51730</name>
</gene>
<protein>
    <submittedName>
        <fullName evidence="2">Uncharacterized protein</fullName>
    </submittedName>
</protein>
<keyword evidence="3" id="KW-1185">Reference proteome</keyword>
<reference evidence="3" key="1">
    <citation type="journal article" date="2019" name="Int. J. Syst. Evol. Microbiol.">
        <title>The Global Catalogue of Microorganisms (GCM) 10K type strain sequencing project: providing services to taxonomists for standard genome sequencing and annotation.</title>
        <authorList>
            <consortium name="The Broad Institute Genomics Platform"/>
            <consortium name="The Broad Institute Genome Sequencing Center for Infectious Disease"/>
            <person name="Wu L."/>
            <person name="Ma J."/>
        </authorList>
    </citation>
    <scope>NUCLEOTIDE SEQUENCE [LARGE SCALE GENOMIC DNA]</scope>
    <source>
        <strain evidence="3">JCM 17983</strain>
    </source>
</reference>
<comment type="caution">
    <text evidence="2">The sequence shown here is derived from an EMBL/GenBank/DDBJ whole genome shotgun (WGS) entry which is preliminary data.</text>
</comment>
<name>A0ABP9F384_9PSEU</name>
<proteinExistence type="predicted"/>
<sequence>MEPEPRVEPGPRVNRPETSRAARTKLVPPGPVAPVERPGTPRAEGPGPVPPASAGPEGPVPGRPVPVVPVPVPVPVPVGPEGPVSGRPVVLGLPVVLVAAPRVPAAGGRGGRGCCWPSSPWSSSG</sequence>
<dbReference type="Proteomes" id="UP001500457">
    <property type="component" value="Unassembled WGS sequence"/>
</dbReference>
<evidence type="ECO:0000256" key="1">
    <source>
        <dbReference type="SAM" id="MobiDB-lite"/>
    </source>
</evidence>
<feature type="compositionally biased region" description="Basic and acidic residues" evidence="1">
    <location>
        <begin position="1"/>
        <end position="20"/>
    </location>
</feature>
<feature type="region of interest" description="Disordered" evidence="1">
    <location>
        <begin position="104"/>
        <end position="125"/>
    </location>
</feature>
<evidence type="ECO:0000313" key="3">
    <source>
        <dbReference type="Proteomes" id="UP001500457"/>
    </source>
</evidence>
<evidence type="ECO:0000313" key="2">
    <source>
        <dbReference type="EMBL" id="GAA4891635.1"/>
    </source>
</evidence>
<feature type="region of interest" description="Disordered" evidence="1">
    <location>
        <begin position="1"/>
        <end position="64"/>
    </location>
</feature>
<accession>A0ABP9F384</accession>
<organism evidence="2 3">
    <name type="scientific">Actinomycetospora straminea</name>
    <dbReference type="NCBI Taxonomy" id="663607"/>
    <lineage>
        <taxon>Bacteria</taxon>
        <taxon>Bacillati</taxon>
        <taxon>Actinomycetota</taxon>
        <taxon>Actinomycetes</taxon>
        <taxon>Pseudonocardiales</taxon>
        <taxon>Pseudonocardiaceae</taxon>
        <taxon>Actinomycetospora</taxon>
    </lineage>
</organism>
<dbReference type="EMBL" id="BAABHQ010000021">
    <property type="protein sequence ID" value="GAA4891635.1"/>
    <property type="molecule type" value="Genomic_DNA"/>
</dbReference>
<feature type="compositionally biased region" description="Low complexity" evidence="1">
    <location>
        <begin position="114"/>
        <end position="125"/>
    </location>
</feature>
<feature type="compositionally biased region" description="Pro residues" evidence="1">
    <location>
        <begin position="47"/>
        <end position="64"/>
    </location>
</feature>